<dbReference type="Proteomes" id="UP000430975">
    <property type="component" value="Unassembled WGS sequence"/>
</dbReference>
<keyword evidence="11" id="KW-0812">Transmembrane</keyword>
<evidence type="ECO:0000256" key="7">
    <source>
        <dbReference type="ARBA" id="ARBA00037281"/>
    </source>
</evidence>
<evidence type="ECO:0000256" key="3">
    <source>
        <dbReference type="ARBA" id="ARBA00022676"/>
    </source>
</evidence>
<dbReference type="AlphaFoldDB" id="A0A6I2GEU9"/>
<evidence type="ECO:0000313" key="14">
    <source>
        <dbReference type="Proteomes" id="UP000430975"/>
    </source>
</evidence>
<name>A0A6I2GEU9_9LACT</name>
<dbReference type="InterPro" id="IPR029044">
    <property type="entry name" value="Nucleotide-diphossugar_trans"/>
</dbReference>
<dbReference type="Gene3D" id="3.90.550.10">
    <property type="entry name" value="Spore Coat Polysaccharide Biosynthesis Protein SpsA, Chain A"/>
    <property type="match status" value="1"/>
</dbReference>
<keyword evidence="4 13" id="KW-0808">Transferase</keyword>
<protein>
    <recommendedName>
        <fullName evidence="10">4,4'-diaponeurosporenoate glycosyltransferase</fullName>
    </recommendedName>
</protein>
<evidence type="ECO:0000256" key="1">
    <source>
        <dbReference type="ARBA" id="ARBA00004236"/>
    </source>
</evidence>
<evidence type="ECO:0000256" key="10">
    <source>
        <dbReference type="ARBA" id="ARBA00040345"/>
    </source>
</evidence>
<evidence type="ECO:0000256" key="11">
    <source>
        <dbReference type="SAM" id="Phobius"/>
    </source>
</evidence>
<feature type="transmembrane region" description="Helical" evidence="11">
    <location>
        <begin position="305"/>
        <end position="323"/>
    </location>
</feature>
<comment type="similarity">
    <text evidence="9">Belongs to the glycosyltransferase 2 family. CrtQ subfamily.</text>
</comment>
<feature type="domain" description="Glycosyltransferase 2-like" evidence="12">
    <location>
        <begin position="40"/>
        <end position="168"/>
    </location>
</feature>
<evidence type="ECO:0000256" key="8">
    <source>
        <dbReference type="ARBA" id="ARBA00037904"/>
    </source>
</evidence>
<gene>
    <name evidence="13" type="ORF">GIY09_11045</name>
</gene>
<keyword evidence="6 11" id="KW-0472">Membrane</keyword>
<dbReference type="CDD" id="cd00761">
    <property type="entry name" value="Glyco_tranf_GTA_type"/>
    <property type="match status" value="1"/>
</dbReference>
<dbReference type="GO" id="GO:0016757">
    <property type="term" value="F:glycosyltransferase activity"/>
    <property type="evidence" value="ECO:0007669"/>
    <property type="project" value="UniProtKB-KW"/>
</dbReference>
<dbReference type="SUPFAM" id="SSF53448">
    <property type="entry name" value="Nucleotide-diphospho-sugar transferases"/>
    <property type="match status" value="1"/>
</dbReference>
<organism evidence="13 14">
    <name type="scientific">Fundicoccus ignavus</name>
    <dbReference type="NCBI Taxonomy" id="2664442"/>
    <lineage>
        <taxon>Bacteria</taxon>
        <taxon>Bacillati</taxon>
        <taxon>Bacillota</taxon>
        <taxon>Bacilli</taxon>
        <taxon>Lactobacillales</taxon>
        <taxon>Aerococcaceae</taxon>
        <taxon>Fundicoccus</taxon>
    </lineage>
</organism>
<proteinExistence type="inferred from homology"/>
<evidence type="ECO:0000313" key="13">
    <source>
        <dbReference type="EMBL" id="MRI86380.1"/>
    </source>
</evidence>
<keyword evidence="5" id="KW-0125">Carotenoid biosynthesis</keyword>
<keyword evidence="3" id="KW-0328">Glycosyltransferase</keyword>
<dbReference type="EMBL" id="WJQS01000013">
    <property type="protein sequence ID" value="MRI86380.1"/>
    <property type="molecule type" value="Genomic_DNA"/>
</dbReference>
<evidence type="ECO:0000256" key="4">
    <source>
        <dbReference type="ARBA" id="ARBA00022679"/>
    </source>
</evidence>
<dbReference type="PANTHER" id="PTHR43646">
    <property type="entry name" value="GLYCOSYLTRANSFERASE"/>
    <property type="match status" value="1"/>
</dbReference>
<feature type="transmembrane region" description="Helical" evidence="11">
    <location>
        <begin position="274"/>
        <end position="298"/>
    </location>
</feature>
<keyword evidence="11" id="KW-1133">Transmembrane helix</keyword>
<dbReference type="PANTHER" id="PTHR43646:SF2">
    <property type="entry name" value="GLYCOSYLTRANSFERASE 2-LIKE DOMAIN-CONTAINING PROTEIN"/>
    <property type="match status" value="1"/>
</dbReference>
<comment type="pathway">
    <text evidence="8">Carotenoid biosynthesis; staphyloxanthin biosynthesis; staphyloxanthin from farnesyl diphosphate: step 4/5.</text>
</comment>
<comment type="caution">
    <text evidence="13">The sequence shown here is derived from an EMBL/GenBank/DDBJ whole genome shotgun (WGS) entry which is preliminary data.</text>
</comment>
<accession>A0A6I2GEU9</accession>
<evidence type="ECO:0000256" key="6">
    <source>
        <dbReference type="ARBA" id="ARBA00023136"/>
    </source>
</evidence>
<evidence type="ECO:0000259" key="12">
    <source>
        <dbReference type="Pfam" id="PF00535"/>
    </source>
</evidence>
<comment type="function">
    <text evidence="7">Catalyzes the glycosylation of 4,4'-diaponeurosporenoate, i.e. the esterification of glucose at the C1'' position with the carboxyl group of 4,4'-diaponeurosporenic acid, to form glycosyl-4,4'-diaponeurosporenoate. This is a step in the biosynthesis of staphyloxanthin, an orange pigment present in most staphylococci strains.</text>
</comment>
<sequence length="370" mass="41453">MLIIYCVSLGLALISSWLLLWRVPFIQERPVSNTANKKLSIIIPARNEANNLPILLQSIHQQKFQPFELLVIDDDSNDDTASVATENGAQVVTFQRDDQKWLGKSAACWAGAKASQGDYLLFLDADVSFTQVNSLSNIIAAFQIQDAQGALSIQPYHIVEKTYENFSTVFNIIVLVGMNQFSFFQHKFQTAGAFGPSLLVCRDTYFKVGGHAESREAMMDHVELGKELIKQDLPVKLYGGKDTLNFRMYPEGLSELSQGWSKSFATAALATHPLITLGISLFIAGAFIAFSFPIYFVFTQQWVSALIALVGYVILGSHFWRMARLAGNFHWLALICYPILFGFFVGLFAWSGFKTFILRRVSWKGRDISL</sequence>
<dbReference type="GO" id="GO:0005886">
    <property type="term" value="C:plasma membrane"/>
    <property type="evidence" value="ECO:0007669"/>
    <property type="project" value="UniProtKB-SubCell"/>
</dbReference>
<dbReference type="Pfam" id="PF00535">
    <property type="entry name" value="Glycos_transf_2"/>
    <property type="match status" value="1"/>
</dbReference>
<evidence type="ECO:0000256" key="5">
    <source>
        <dbReference type="ARBA" id="ARBA00022746"/>
    </source>
</evidence>
<dbReference type="RefSeq" id="WP_153864057.1">
    <property type="nucleotide sequence ID" value="NZ_WJQS01000013.1"/>
</dbReference>
<evidence type="ECO:0000256" key="9">
    <source>
        <dbReference type="ARBA" id="ARBA00038120"/>
    </source>
</evidence>
<dbReference type="GO" id="GO:0016117">
    <property type="term" value="P:carotenoid biosynthetic process"/>
    <property type="evidence" value="ECO:0007669"/>
    <property type="project" value="UniProtKB-KW"/>
</dbReference>
<feature type="transmembrane region" description="Helical" evidence="11">
    <location>
        <begin position="329"/>
        <end position="350"/>
    </location>
</feature>
<keyword evidence="2" id="KW-1003">Cell membrane</keyword>
<comment type="subcellular location">
    <subcellularLocation>
        <location evidence="1">Cell membrane</location>
    </subcellularLocation>
</comment>
<reference evidence="13 14" key="1">
    <citation type="submission" date="2019-11" db="EMBL/GenBank/DDBJ databases">
        <title>Characterisation of Fundicoccus ignavus gen. nov. sp. nov., a novel genus of the family Aerococcaceae isolated from bulk tank milk.</title>
        <authorList>
            <person name="Siebert A."/>
            <person name="Huptas C."/>
            <person name="Wenning M."/>
            <person name="Scherer S."/>
            <person name="Doll E.V."/>
        </authorList>
    </citation>
    <scope>NUCLEOTIDE SEQUENCE [LARGE SCALE GENOMIC DNA]</scope>
    <source>
        <strain evidence="13 14">WS4759</strain>
    </source>
</reference>
<dbReference type="InterPro" id="IPR001173">
    <property type="entry name" value="Glyco_trans_2-like"/>
</dbReference>
<keyword evidence="14" id="KW-1185">Reference proteome</keyword>
<evidence type="ECO:0000256" key="2">
    <source>
        <dbReference type="ARBA" id="ARBA00022475"/>
    </source>
</evidence>